<comment type="caution">
    <text evidence="9">The sequence shown here is derived from an EMBL/GenBank/DDBJ whole genome shotgun (WGS) entry which is preliminary data.</text>
</comment>
<dbReference type="InterPro" id="IPR003416">
    <property type="entry name" value="MgtC/SapB/SrpB/YhiD_fam"/>
</dbReference>
<evidence type="ECO:0000256" key="6">
    <source>
        <dbReference type="ARBA" id="ARBA00023136"/>
    </source>
</evidence>
<feature type="transmembrane region" description="Helical" evidence="7">
    <location>
        <begin position="104"/>
        <end position="121"/>
    </location>
</feature>
<feature type="transmembrane region" description="Helical" evidence="7">
    <location>
        <begin position="12"/>
        <end position="32"/>
    </location>
</feature>
<dbReference type="GO" id="GO:0005886">
    <property type="term" value="C:plasma membrane"/>
    <property type="evidence" value="ECO:0007669"/>
    <property type="project" value="UniProtKB-SubCell"/>
</dbReference>
<evidence type="ECO:0000313" key="9">
    <source>
        <dbReference type="EMBL" id="MBD2296155.1"/>
    </source>
</evidence>
<dbReference type="AlphaFoldDB" id="A0A926WLG6"/>
<protein>
    <submittedName>
        <fullName evidence="9">MgtC/SapB family protein</fullName>
    </submittedName>
</protein>
<name>A0A926WLG6_9NOST</name>
<evidence type="ECO:0000256" key="3">
    <source>
        <dbReference type="ARBA" id="ARBA00022475"/>
    </source>
</evidence>
<dbReference type="InterPro" id="IPR049177">
    <property type="entry name" value="MgtC_SapB_SrpB_YhiD_N"/>
</dbReference>
<organism evidence="9 10">
    <name type="scientific">Anabaena sphaerica FACHB-251</name>
    <dbReference type="NCBI Taxonomy" id="2692883"/>
    <lineage>
        <taxon>Bacteria</taxon>
        <taxon>Bacillati</taxon>
        <taxon>Cyanobacteriota</taxon>
        <taxon>Cyanophyceae</taxon>
        <taxon>Nostocales</taxon>
        <taxon>Nostocaceae</taxon>
        <taxon>Anabaena</taxon>
    </lineage>
</organism>
<feature type="domain" description="MgtC/SapB/SrpB/YhiD N-terminal" evidence="8">
    <location>
        <begin position="19"/>
        <end position="150"/>
    </location>
</feature>
<evidence type="ECO:0000256" key="7">
    <source>
        <dbReference type="SAM" id="Phobius"/>
    </source>
</evidence>
<sequence length="152" mass="16127">MTNPYYIASNDWLNICFRLCLALLIGSIIGLERQLKRKPAGLRTHMLVSLGSAVFTITAIQVGGEKISADALSRVIQGIAAGVGFLGAGEILRESSQKSQSIEIHGLTSAAAIWVAAALGIASGCGLWQLGLIAAVLTVIVLNLFKKLEKFY</sequence>
<comment type="subcellular location">
    <subcellularLocation>
        <location evidence="1">Cell membrane</location>
        <topology evidence="1">Multi-pass membrane protein</topology>
    </subcellularLocation>
</comment>
<accession>A0A926WLG6</accession>
<keyword evidence="3" id="KW-1003">Cell membrane</keyword>
<dbReference type="PRINTS" id="PR01837">
    <property type="entry name" value="MGTCSAPBPROT"/>
</dbReference>
<keyword evidence="4 7" id="KW-0812">Transmembrane</keyword>
<keyword evidence="10" id="KW-1185">Reference proteome</keyword>
<feature type="transmembrane region" description="Helical" evidence="7">
    <location>
        <begin position="127"/>
        <end position="145"/>
    </location>
</feature>
<keyword evidence="6 7" id="KW-0472">Membrane</keyword>
<evidence type="ECO:0000256" key="2">
    <source>
        <dbReference type="ARBA" id="ARBA00009298"/>
    </source>
</evidence>
<dbReference type="Pfam" id="PF02308">
    <property type="entry name" value="MgtC"/>
    <property type="match status" value="1"/>
</dbReference>
<comment type="similarity">
    <text evidence="2">Belongs to the MgtC/SapB family.</text>
</comment>
<dbReference type="RefSeq" id="WP_190564243.1">
    <property type="nucleotide sequence ID" value="NZ_JACJQU010000019.1"/>
</dbReference>
<evidence type="ECO:0000256" key="4">
    <source>
        <dbReference type="ARBA" id="ARBA00022692"/>
    </source>
</evidence>
<evidence type="ECO:0000259" key="8">
    <source>
        <dbReference type="Pfam" id="PF02308"/>
    </source>
</evidence>
<dbReference type="Proteomes" id="UP000662185">
    <property type="component" value="Unassembled WGS sequence"/>
</dbReference>
<dbReference type="PANTHER" id="PTHR33778:SF1">
    <property type="entry name" value="MAGNESIUM TRANSPORTER YHID-RELATED"/>
    <property type="match status" value="1"/>
</dbReference>
<dbReference type="PANTHER" id="PTHR33778">
    <property type="entry name" value="PROTEIN MGTC"/>
    <property type="match status" value="1"/>
</dbReference>
<gene>
    <name evidence="9" type="ORF">H6G06_22415</name>
</gene>
<feature type="transmembrane region" description="Helical" evidence="7">
    <location>
        <begin position="75"/>
        <end position="92"/>
    </location>
</feature>
<proteinExistence type="inferred from homology"/>
<dbReference type="EMBL" id="JACJQU010000019">
    <property type="protein sequence ID" value="MBD2296155.1"/>
    <property type="molecule type" value="Genomic_DNA"/>
</dbReference>
<evidence type="ECO:0000256" key="1">
    <source>
        <dbReference type="ARBA" id="ARBA00004651"/>
    </source>
</evidence>
<feature type="transmembrane region" description="Helical" evidence="7">
    <location>
        <begin position="44"/>
        <end position="63"/>
    </location>
</feature>
<reference evidence="10" key="1">
    <citation type="journal article" date="2020" name="ISME J.">
        <title>Comparative genomics reveals insights into cyanobacterial evolution and habitat adaptation.</title>
        <authorList>
            <person name="Chen M.Y."/>
            <person name="Teng W.K."/>
            <person name="Zhao L."/>
            <person name="Hu C.X."/>
            <person name="Zhou Y.K."/>
            <person name="Han B.P."/>
            <person name="Song L.R."/>
            <person name="Shu W.S."/>
        </authorList>
    </citation>
    <scope>NUCLEOTIDE SEQUENCE [LARGE SCALE GENOMIC DNA]</scope>
    <source>
        <strain evidence="10">FACHB-251</strain>
    </source>
</reference>
<evidence type="ECO:0000256" key="5">
    <source>
        <dbReference type="ARBA" id="ARBA00022989"/>
    </source>
</evidence>
<evidence type="ECO:0000313" key="10">
    <source>
        <dbReference type="Proteomes" id="UP000662185"/>
    </source>
</evidence>
<keyword evidence="5 7" id="KW-1133">Transmembrane helix</keyword>